<dbReference type="OrthoDB" id="9810952at2"/>
<keyword evidence="6" id="KW-0630">Potassium</keyword>
<reference evidence="11 12" key="1">
    <citation type="submission" date="2016-11" db="EMBL/GenBank/DDBJ databases">
        <authorList>
            <person name="Jaros S."/>
            <person name="Januszkiewicz K."/>
            <person name="Wedrychowicz H."/>
        </authorList>
    </citation>
    <scope>NUCLEOTIDE SEQUENCE [LARGE SCALE GENOMIC DNA]</scope>
    <source>
        <strain evidence="11 12">DSM 44666</strain>
    </source>
</reference>
<proteinExistence type="predicted"/>
<keyword evidence="3" id="KW-1003">Cell membrane</keyword>
<evidence type="ECO:0000313" key="11">
    <source>
        <dbReference type="EMBL" id="SHE34767.1"/>
    </source>
</evidence>
<keyword evidence="9 10" id="KW-0472">Membrane</keyword>
<keyword evidence="12" id="KW-1185">Reference proteome</keyword>
<evidence type="ECO:0000256" key="6">
    <source>
        <dbReference type="ARBA" id="ARBA00022958"/>
    </source>
</evidence>
<name>A0A1M4SRZ8_9BACL</name>
<dbReference type="PANTHER" id="PTHR32024">
    <property type="entry name" value="TRK SYSTEM POTASSIUM UPTAKE PROTEIN TRKG-RELATED"/>
    <property type="match status" value="1"/>
</dbReference>
<evidence type="ECO:0000313" key="12">
    <source>
        <dbReference type="Proteomes" id="UP000184476"/>
    </source>
</evidence>
<evidence type="ECO:0000256" key="8">
    <source>
        <dbReference type="ARBA" id="ARBA00023065"/>
    </source>
</evidence>
<dbReference type="Pfam" id="PF02386">
    <property type="entry name" value="TrkH"/>
    <property type="match status" value="1"/>
</dbReference>
<dbReference type="Proteomes" id="UP000184476">
    <property type="component" value="Unassembled WGS sequence"/>
</dbReference>
<sequence length="443" mass="48618">MNTLSPARYLVIGFFIVTLFGGILLSLPMTHQPGQNVSFIDALFTSTSAICVTGLVVVDTATSFNLVGQIIILMLVQIGGIGFVTFATLFTVMLGKKVSVRERLLLAESFKQNKIQGVVRLLIFVMSITFIFELMGTLLLSIRFIPQWGLEKGLYFSFFHAVSAFNNAGFDLFGHVEKFSSFSLYADDPLVSFTISGLVIVGGLGFIVIYELFHYWKTKRLSLHSKLVLATSGFLLILGTFVILLIEWSNPETLGNLSFQGKLWAAHFHAASPRSGGISTLSLTSMYSASLFFIVFLMFIGAAPGSTGGGIKSSTFAIIILAVWGMLRGKQHVEIFKRRISYIYVYRALTITILAIGFLIFGTMTLTILERTDIFTALFETVSAFGTVGFSLGLTPKLSIPGKILIIILMFIGRLGPITIGFALANRSRPTSYKYPEEKLVIG</sequence>
<evidence type="ECO:0000256" key="4">
    <source>
        <dbReference type="ARBA" id="ARBA00022538"/>
    </source>
</evidence>
<feature type="transmembrane region" description="Helical" evidence="10">
    <location>
        <begin position="39"/>
        <end position="58"/>
    </location>
</feature>
<dbReference type="GO" id="GO:0015379">
    <property type="term" value="F:potassium:chloride symporter activity"/>
    <property type="evidence" value="ECO:0007669"/>
    <property type="project" value="InterPro"/>
</dbReference>
<keyword evidence="7 10" id="KW-1133">Transmembrane helix</keyword>
<feature type="transmembrane region" description="Helical" evidence="10">
    <location>
        <begin position="374"/>
        <end position="392"/>
    </location>
</feature>
<dbReference type="AlphaFoldDB" id="A0A1M4SRZ8"/>
<gene>
    <name evidence="11" type="ORF">SAMN05444392_101101</name>
</gene>
<organism evidence="11 12">
    <name type="scientific">Seinonella peptonophila</name>
    <dbReference type="NCBI Taxonomy" id="112248"/>
    <lineage>
        <taxon>Bacteria</taxon>
        <taxon>Bacillati</taxon>
        <taxon>Bacillota</taxon>
        <taxon>Bacilli</taxon>
        <taxon>Bacillales</taxon>
        <taxon>Thermoactinomycetaceae</taxon>
        <taxon>Seinonella</taxon>
    </lineage>
</organism>
<feature type="transmembrane region" description="Helical" evidence="10">
    <location>
        <begin position="190"/>
        <end position="215"/>
    </location>
</feature>
<keyword evidence="2" id="KW-0813">Transport</keyword>
<dbReference type="PANTHER" id="PTHR32024:SF1">
    <property type="entry name" value="KTR SYSTEM POTASSIUM UPTAKE PROTEIN B"/>
    <property type="match status" value="1"/>
</dbReference>
<dbReference type="EMBL" id="FQVL01000001">
    <property type="protein sequence ID" value="SHE34767.1"/>
    <property type="molecule type" value="Genomic_DNA"/>
</dbReference>
<dbReference type="NCBIfam" id="TIGR00933">
    <property type="entry name" value="2a38"/>
    <property type="match status" value="1"/>
</dbReference>
<evidence type="ECO:0000256" key="10">
    <source>
        <dbReference type="SAM" id="Phobius"/>
    </source>
</evidence>
<evidence type="ECO:0000256" key="3">
    <source>
        <dbReference type="ARBA" id="ARBA00022475"/>
    </source>
</evidence>
<evidence type="ECO:0000256" key="5">
    <source>
        <dbReference type="ARBA" id="ARBA00022692"/>
    </source>
</evidence>
<evidence type="ECO:0000256" key="2">
    <source>
        <dbReference type="ARBA" id="ARBA00022448"/>
    </source>
</evidence>
<evidence type="ECO:0000256" key="7">
    <source>
        <dbReference type="ARBA" id="ARBA00022989"/>
    </source>
</evidence>
<dbReference type="RefSeq" id="WP_073150261.1">
    <property type="nucleotide sequence ID" value="NZ_FQVL01000001.1"/>
</dbReference>
<dbReference type="InterPro" id="IPR004772">
    <property type="entry name" value="TrkH"/>
</dbReference>
<evidence type="ECO:0000256" key="1">
    <source>
        <dbReference type="ARBA" id="ARBA00004651"/>
    </source>
</evidence>
<feature type="transmembrane region" description="Helical" evidence="10">
    <location>
        <begin position="344"/>
        <end position="368"/>
    </location>
</feature>
<feature type="transmembrane region" description="Helical" evidence="10">
    <location>
        <begin position="404"/>
        <end position="425"/>
    </location>
</feature>
<keyword evidence="8" id="KW-0406">Ion transport</keyword>
<feature type="transmembrane region" description="Helical" evidence="10">
    <location>
        <begin position="227"/>
        <end position="246"/>
    </location>
</feature>
<feature type="transmembrane region" description="Helical" evidence="10">
    <location>
        <begin position="70"/>
        <end position="94"/>
    </location>
</feature>
<comment type="subcellular location">
    <subcellularLocation>
        <location evidence="1">Cell membrane</location>
        <topology evidence="1">Multi-pass membrane protein</topology>
    </subcellularLocation>
</comment>
<accession>A0A1M4SRZ8</accession>
<feature type="transmembrane region" description="Helical" evidence="10">
    <location>
        <begin position="291"/>
        <end position="324"/>
    </location>
</feature>
<feature type="transmembrane region" description="Helical" evidence="10">
    <location>
        <begin position="121"/>
        <end position="145"/>
    </location>
</feature>
<dbReference type="GO" id="GO:0005886">
    <property type="term" value="C:plasma membrane"/>
    <property type="evidence" value="ECO:0007669"/>
    <property type="project" value="UniProtKB-SubCell"/>
</dbReference>
<evidence type="ECO:0000256" key="9">
    <source>
        <dbReference type="ARBA" id="ARBA00023136"/>
    </source>
</evidence>
<feature type="transmembrane region" description="Helical" evidence="10">
    <location>
        <begin position="6"/>
        <end position="27"/>
    </location>
</feature>
<dbReference type="InterPro" id="IPR003445">
    <property type="entry name" value="Cat_transpt"/>
</dbReference>
<protein>
    <submittedName>
        <fullName evidence="11">Trk system potassium uptake protein TrkH</fullName>
    </submittedName>
</protein>
<dbReference type="STRING" id="112248.SAMN05444392_101101"/>
<keyword evidence="5 10" id="KW-0812">Transmembrane</keyword>
<keyword evidence="4" id="KW-0633">Potassium transport</keyword>